<organism evidence="1 2">
    <name type="scientific">Sporichthya brevicatena</name>
    <dbReference type="NCBI Taxonomy" id="171442"/>
    <lineage>
        <taxon>Bacteria</taxon>
        <taxon>Bacillati</taxon>
        <taxon>Actinomycetota</taxon>
        <taxon>Actinomycetes</taxon>
        <taxon>Sporichthyales</taxon>
        <taxon>Sporichthyaceae</taxon>
        <taxon>Sporichthya</taxon>
    </lineage>
</organism>
<accession>A0ABN1H1G7</accession>
<name>A0ABN1H1G7_9ACTN</name>
<gene>
    <name evidence="1" type="ORF">GCM10009547_31780</name>
</gene>
<proteinExistence type="predicted"/>
<comment type="caution">
    <text evidence="1">The sequence shown here is derived from an EMBL/GenBank/DDBJ whole genome shotgun (WGS) entry which is preliminary data.</text>
</comment>
<dbReference type="EMBL" id="BAAAHE010000026">
    <property type="protein sequence ID" value="GAA0626057.1"/>
    <property type="molecule type" value="Genomic_DNA"/>
</dbReference>
<evidence type="ECO:0000313" key="2">
    <source>
        <dbReference type="Proteomes" id="UP001500957"/>
    </source>
</evidence>
<reference evidence="1 2" key="1">
    <citation type="journal article" date="2019" name="Int. J. Syst. Evol. Microbiol.">
        <title>The Global Catalogue of Microorganisms (GCM) 10K type strain sequencing project: providing services to taxonomists for standard genome sequencing and annotation.</title>
        <authorList>
            <consortium name="The Broad Institute Genomics Platform"/>
            <consortium name="The Broad Institute Genome Sequencing Center for Infectious Disease"/>
            <person name="Wu L."/>
            <person name="Ma J."/>
        </authorList>
    </citation>
    <scope>NUCLEOTIDE SEQUENCE [LARGE SCALE GENOMIC DNA]</scope>
    <source>
        <strain evidence="1 2">JCM 10671</strain>
    </source>
</reference>
<protein>
    <submittedName>
        <fullName evidence="1">Uncharacterized protein</fullName>
    </submittedName>
</protein>
<dbReference type="Proteomes" id="UP001500957">
    <property type="component" value="Unassembled WGS sequence"/>
</dbReference>
<sequence>MVDEVVVPAAEQGEVVVVGEADIAPVLEVVAFAVGDRAGAAGEDAAGVADADRDPLGGGDGAAATAELERGAVLGHQQGVDVGVAADPADGFAGEVLAGAGAAESGAQGLGGGGDDQPGAFAVGGGHGAVADGLVDDLAHGVGPADLRGARVGVAVLAGAGCVQGGHRGLEFGDDLVGVAPGQGLGAVVVVADVGGAAFGGDLLPGEVAVGVDGVVDALGEQAQVLGVEHLGLLEQELLGPGALLGGRDRGQAAHDLGDHAGLFEVHRPVGQRGGGRRAVLAECSRQAGQPTGFSG</sequence>
<evidence type="ECO:0000313" key="1">
    <source>
        <dbReference type="EMBL" id="GAA0626057.1"/>
    </source>
</evidence>
<keyword evidence="2" id="KW-1185">Reference proteome</keyword>